<feature type="transmembrane region" description="Helical" evidence="1">
    <location>
        <begin position="145"/>
        <end position="166"/>
    </location>
</feature>
<keyword evidence="3" id="KW-1185">Reference proteome</keyword>
<protein>
    <recommendedName>
        <fullName evidence="4">PAP2 superfamily protein</fullName>
    </recommendedName>
</protein>
<feature type="transmembrane region" description="Helical" evidence="1">
    <location>
        <begin position="201"/>
        <end position="223"/>
    </location>
</feature>
<feature type="transmembrane region" description="Helical" evidence="1">
    <location>
        <begin position="229"/>
        <end position="248"/>
    </location>
</feature>
<dbReference type="Proteomes" id="UP001595900">
    <property type="component" value="Unassembled WGS sequence"/>
</dbReference>
<sequence length="249" mass="25388">MSRSAIRTVVFAVGFVIVYAAAVLTPLGQQLDAATLGAFGWLSPVGRRAAGPLRDLLAVAAGVVAIATVAWLLIRRRSVDAMRITIAVAAVAGGGELLKQFALGRPWYGDFGYAQNTLPSVHAAFVAVGFTAALSALTDSWRRRLLSWVAFVAAFLAALVGPVSYAHRAGDSLAALLLVGVAELLLPARSRAPRSRHPLRVIAAAAAGLAAAVGIAFVVVAARTGADDVLGVGVTLLFAGAAASVTLAA</sequence>
<keyword evidence="1" id="KW-0812">Transmembrane</keyword>
<evidence type="ECO:0000256" key="1">
    <source>
        <dbReference type="SAM" id="Phobius"/>
    </source>
</evidence>
<reference evidence="3" key="1">
    <citation type="journal article" date="2019" name="Int. J. Syst. Evol. Microbiol.">
        <title>The Global Catalogue of Microorganisms (GCM) 10K type strain sequencing project: providing services to taxonomists for standard genome sequencing and annotation.</title>
        <authorList>
            <consortium name="The Broad Institute Genomics Platform"/>
            <consortium name="The Broad Institute Genome Sequencing Center for Infectious Disease"/>
            <person name="Wu L."/>
            <person name="Ma J."/>
        </authorList>
    </citation>
    <scope>NUCLEOTIDE SEQUENCE [LARGE SCALE GENOMIC DNA]</scope>
    <source>
        <strain evidence="3">CGMCC 1.10363</strain>
    </source>
</reference>
<keyword evidence="1" id="KW-0472">Membrane</keyword>
<proteinExistence type="predicted"/>
<accession>A0ABV8Q7X3</accession>
<dbReference type="RefSeq" id="WP_390228783.1">
    <property type="nucleotide sequence ID" value="NZ_JBHSCN010000005.1"/>
</dbReference>
<dbReference type="EMBL" id="JBHSCN010000005">
    <property type="protein sequence ID" value="MFC4243703.1"/>
    <property type="molecule type" value="Genomic_DNA"/>
</dbReference>
<name>A0ABV8Q7X3_9MICO</name>
<keyword evidence="1" id="KW-1133">Transmembrane helix</keyword>
<comment type="caution">
    <text evidence="2">The sequence shown here is derived from an EMBL/GenBank/DDBJ whole genome shotgun (WGS) entry which is preliminary data.</text>
</comment>
<feature type="transmembrane region" description="Helical" evidence="1">
    <location>
        <begin position="57"/>
        <end position="74"/>
    </location>
</feature>
<gene>
    <name evidence="2" type="ORF">ACFOYW_09985</name>
</gene>
<feature type="transmembrane region" description="Helical" evidence="1">
    <location>
        <begin position="118"/>
        <end position="138"/>
    </location>
</feature>
<organism evidence="2 3">
    <name type="scientific">Gryllotalpicola reticulitermitis</name>
    <dbReference type="NCBI Taxonomy" id="1184153"/>
    <lineage>
        <taxon>Bacteria</taxon>
        <taxon>Bacillati</taxon>
        <taxon>Actinomycetota</taxon>
        <taxon>Actinomycetes</taxon>
        <taxon>Micrococcales</taxon>
        <taxon>Microbacteriaceae</taxon>
        <taxon>Gryllotalpicola</taxon>
    </lineage>
</organism>
<evidence type="ECO:0000313" key="2">
    <source>
        <dbReference type="EMBL" id="MFC4243703.1"/>
    </source>
</evidence>
<feature type="transmembrane region" description="Helical" evidence="1">
    <location>
        <begin position="81"/>
        <end position="98"/>
    </location>
</feature>
<evidence type="ECO:0000313" key="3">
    <source>
        <dbReference type="Proteomes" id="UP001595900"/>
    </source>
</evidence>
<evidence type="ECO:0008006" key="4">
    <source>
        <dbReference type="Google" id="ProtNLM"/>
    </source>
</evidence>